<feature type="non-terminal residue" evidence="2">
    <location>
        <position position="31"/>
    </location>
</feature>
<evidence type="ECO:0000313" key="3">
    <source>
        <dbReference type="Proteomes" id="UP001288387"/>
    </source>
</evidence>
<accession>A0AAJ2TPG3</accession>
<proteinExistence type="predicted"/>
<sequence>MNTTSNEKSYFDLHTSGIGYIQRVREVPVRG</sequence>
<dbReference type="EMBL" id="JAXRVB010000026">
    <property type="protein sequence ID" value="MDZ5766249.1"/>
    <property type="molecule type" value="Genomic_DNA"/>
</dbReference>
<evidence type="ECO:0000313" key="2">
    <source>
        <dbReference type="EMBL" id="MDZ5767058.1"/>
    </source>
</evidence>
<dbReference type="EMBL" id="JAXRVB010000051">
    <property type="protein sequence ID" value="MDZ5767058.1"/>
    <property type="molecule type" value="Genomic_DNA"/>
</dbReference>
<organism evidence="2 3">
    <name type="scientific">Stenotrophomonas maltophilia</name>
    <name type="common">Pseudomonas maltophilia</name>
    <name type="synonym">Xanthomonas maltophilia</name>
    <dbReference type="NCBI Taxonomy" id="40324"/>
    <lineage>
        <taxon>Bacteria</taxon>
        <taxon>Pseudomonadati</taxon>
        <taxon>Pseudomonadota</taxon>
        <taxon>Gammaproteobacteria</taxon>
        <taxon>Lysobacterales</taxon>
        <taxon>Lysobacteraceae</taxon>
        <taxon>Stenotrophomonas</taxon>
        <taxon>Stenotrophomonas maltophilia group</taxon>
    </lineage>
</organism>
<dbReference type="Proteomes" id="UP001288387">
    <property type="component" value="Unassembled WGS sequence"/>
</dbReference>
<evidence type="ECO:0000313" key="1">
    <source>
        <dbReference type="EMBL" id="MDZ5766249.1"/>
    </source>
</evidence>
<protein>
    <submittedName>
        <fullName evidence="2">DUF3577 domain-containing protein</fullName>
    </submittedName>
</protein>
<dbReference type="AlphaFoldDB" id="A0AAJ2TPG3"/>
<name>A0AAJ2TPG3_STEMA</name>
<reference evidence="2" key="1">
    <citation type="submission" date="2023-12" db="EMBL/GenBank/DDBJ databases">
        <title>'Antibacterial potential of Stenotrophomonas maltophilia cystic fibrosis isolates' (manuscript under preparation).</title>
        <authorList>
            <person name="Crisan C.V."/>
            <person name="Pettis M."/>
            <person name="Goldberg J.B."/>
        </authorList>
    </citation>
    <scope>NUCLEOTIDE SEQUENCE</scope>
    <source>
        <strain evidence="2">CCV129</strain>
    </source>
</reference>
<comment type="caution">
    <text evidence="2">The sequence shown here is derived from an EMBL/GenBank/DDBJ whole genome shotgun (WGS) entry which is preliminary data.</text>
</comment>
<dbReference type="InterPro" id="IPR021960">
    <property type="entry name" value="DUF3577"/>
</dbReference>
<dbReference type="Pfam" id="PF12101">
    <property type="entry name" value="DUF3577"/>
    <property type="match status" value="1"/>
</dbReference>
<dbReference type="RefSeq" id="WP_322540560.1">
    <property type="nucleotide sequence ID" value="NZ_JAXRVB010000026.1"/>
</dbReference>
<gene>
    <name evidence="1" type="ORF">U4I38_17405</name>
    <name evidence="2" type="ORF">U4I38_21560</name>
</gene>